<dbReference type="EMBL" id="UINC01152873">
    <property type="protein sequence ID" value="SVD47282.1"/>
    <property type="molecule type" value="Genomic_DNA"/>
</dbReference>
<dbReference type="AlphaFoldDB" id="A0A382VL79"/>
<evidence type="ECO:0000313" key="1">
    <source>
        <dbReference type="EMBL" id="SVD47282.1"/>
    </source>
</evidence>
<name>A0A382VL79_9ZZZZ</name>
<proteinExistence type="predicted"/>
<protein>
    <submittedName>
        <fullName evidence="1">Uncharacterized protein</fullName>
    </submittedName>
</protein>
<accession>A0A382VL79</accession>
<gene>
    <name evidence="1" type="ORF">METZ01_LOCUS400136</name>
</gene>
<organism evidence="1">
    <name type="scientific">marine metagenome</name>
    <dbReference type="NCBI Taxonomy" id="408172"/>
    <lineage>
        <taxon>unclassified sequences</taxon>
        <taxon>metagenomes</taxon>
        <taxon>ecological metagenomes</taxon>
    </lineage>
</organism>
<reference evidence="1" key="1">
    <citation type="submission" date="2018-05" db="EMBL/GenBank/DDBJ databases">
        <authorList>
            <person name="Lanie J.A."/>
            <person name="Ng W.-L."/>
            <person name="Kazmierczak K.M."/>
            <person name="Andrzejewski T.M."/>
            <person name="Davidsen T.M."/>
            <person name="Wayne K.J."/>
            <person name="Tettelin H."/>
            <person name="Glass J.I."/>
            <person name="Rusch D."/>
            <person name="Podicherti R."/>
            <person name="Tsui H.-C.T."/>
            <person name="Winkler M.E."/>
        </authorList>
    </citation>
    <scope>NUCLEOTIDE SEQUENCE</scope>
</reference>
<sequence>MLKFVSKFIFPTLLVLFPKKTSPFVNLFNLIFKLELSSFLIGLDFSKITFEFSF</sequence>